<protein>
    <submittedName>
        <fullName evidence="2">Uncharacterized protein</fullName>
    </submittedName>
</protein>
<feature type="region of interest" description="Disordered" evidence="1">
    <location>
        <begin position="285"/>
        <end position="310"/>
    </location>
</feature>
<dbReference type="OrthoDB" id="919615at2"/>
<evidence type="ECO:0000313" key="3">
    <source>
        <dbReference type="Proteomes" id="UP000187941"/>
    </source>
</evidence>
<feature type="region of interest" description="Disordered" evidence="1">
    <location>
        <begin position="48"/>
        <end position="71"/>
    </location>
</feature>
<dbReference type="AlphaFoldDB" id="A0A1P9X3H8"/>
<proteinExistence type="predicted"/>
<accession>A0A1P9X3H8</accession>
<feature type="compositionally biased region" description="Polar residues" evidence="1">
    <location>
        <begin position="296"/>
        <end position="310"/>
    </location>
</feature>
<dbReference type="KEGG" id="smon:AWR27_24405"/>
<sequence length="310" mass="33703">MQTDTFTPNRSTMSTTNGLSADQKKMLGISAATLLLGGAAWAVASKIPKSGSSPEGQPGMDLATPTTPVGALPADIDVAGKTTDAMSFDEAFEAARNEVGVGGVFNWHGRWYNTFLKDEWTDLSLEQRVEFTEMVTQEELPFKPYHSAKSQTGSRIELAEQTKPTVIEGYVNGRRVIGIDDDNDGVIDTLVLDGEDGHTYRVVDETGDQGLDTVYKYDAIDGELVMIQRITPTVLSNDDFGQHLEHAMSREVVDSIVDTDAVDDQPVPPTDATLMQTTADEMDAETYAPEVDSMSDDTYVNNGNVQDMES</sequence>
<keyword evidence="3" id="KW-1185">Reference proteome</keyword>
<gene>
    <name evidence="2" type="ORF">AWR27_24405</name>
</gene>
<name>A0A1P9X3H8_9BACT</name>
<reference evidence="2 3" key="1">
    <citation type="submission" date="2016-01" db="EMBL/GenBank/DDBJ databases">
        <authorList>
            <person name="Oliw E.H."/>
        </authorList>
    </citation>
    <scope>NUCLEOTIDE SEQUENCE [LARGE SCALE GENOMIC DNA]</scope>
    <source>
        <strain evidence="2 3">DY10</strain>
    </source>
</reference>
<dbReference type="Proteomes" id="UP000187941">
    <property type="component" value="Chromosome"/>
</dbReference>
<dbReference type="STRING" id="1178516.AWR27_24405"/>
<organism evidence="2 3">
    <name type="scientific">Spirosoma montaniterrae</name>
    <dbReference type="NCBI Taxonomy" id="1178516"/>
    <lineage>
        <taxon>Bacteria</taxon>
        <taxon>Pseudomonadati</taxon>
        <taxon>Bacteroidota</taxon>
        <taxon>Cytophagia</taxon>
        <taxon>Cytophagales</taxon>
        <taxon>Cytophagaceae</taxon>
        <taxon>Spirosoma</taxon>
    </lineage>
</organism>
<evidence type="ECO:0000256" key="1">
    <source>
        <dbReference type="SAM" id="MobiDB-lite"/>
    </source>
</evidence>
<evidence type="ECO:0000313" key="2">
    <source>
        <dbReference type="EMBL" id="AQG82158.1"/>
    </source>
</evidence>
<dbReference type="EMBL" id="CP014263">
    <property type="protein sequence ID" value="AQG82158.1"/>
    <property type="molecule type" value="Genomic_DNA"/>
</dbReference>